<gene>
    <name evidence="2" type="ORF">RFI_34531</name>
</gene>
<sequence length="123" mass="14939">NRSQSIQKKKVYVTSPSKRKTLGLKPLRIQKKIKEFAFIFFFIFFYQIFDLFIGFELLARKARFVFFSLKNEKKFLFCDFFLFFFEMVKFDGKEKGKKVMENKVKKGKNEKKLKKESKNKNEK</sequence>
<keyword evidence="1" id="KW-0472">Membrane</keyword>
<reference evidence="2 3" key="1">
    <citation type="journal article" date="2013" name="Curr. Biol.">
        <title>The Genome of the Foraminiferan Reticulomyxa filosa.</title>
        <authorList>
            <person name="Glockner G."/>
            <person name="Hulsmann N."/>
            <person name="Schleicher M."/>
            <person name="Noegel A.A."/>
            <person name="Eichinger L."/>
            <person name="Gallinger C."/>
            <person name="Pawlowski J."/>
            <person name="Sierra R."/>
            <person name="Euteneuer U."/>
            <person name="Pillet L."/>
            <person name="Moustafa A."/>
            <person name="Platzer M."/>
            <person name="Groth M."/>
            <person name="Szafranski K."/>
            <person name="Schliwa M."/>
        </authorList>
    </citation>
    <scope>NUCLEOTIDE SEQUENCE [LARGE SCALE GENOMIC DNA]</scope>
</reference>
<evidence type="ECO:0000256" key="1">
    <source>
        <dbReference type="SAM" id="Phobius"/>
    </source>
</evidence>
<feature type="transmembrane region" description="Helical" evidence="1">
    <location>
        <begin position="36"/>
        <end position="54"/>
    </location>
</feature>
<name>X6LP38_RETFI</name>
<keyword evidence="3" id="KW-1185">Reference proteome</keyword>
<keyword evidence="1" id="KW-1133">Transmembrane helix</keyword>
<evidence type="ECO:0000313" key="2">
    <source>
        <dbReference type="EMBL" id="ETO02882.1"/>
    </source>
</evidence>
<keyword evidence="1" id="KW-0812">Transmembrane</keyword>
<organism evidence="2 3">
    <name type="scientific">Reticulomyxa filosa</name>
    <dbReference type="NCBI Taxonomy" id="46433"/>
    <lineage>
        <taxon>Eukaryota</taxon>
        <taxon>Sar</taxon>
        <taxon>Rhizaria</taxon>
        <taxon>Retaria</taxon>
        <taxon>Foraminifera</taxon>
        <taxon>Monothalamids</taxon>
        <taxon>Reticulomyxidae</taxon>
        <taxon>Reticulomyxa</taxon>
    </lineage>
</organism>
<evidence type="ECO:0000313" key="3">
    <source>
        <dbReference type="Proteomes" id="UP000023152"/>
    </source>
</evidence>
<accession>X6LP38</accession>
<dbReference type="AlphaFoldDB" id="X6LP38"/>
<protein>
    <submittedName>
        <fullName evidence="2">Uncharacterized protein</fullName>
    </submittedName>
</protein>
<dbReference type="Proteomes" id="UP000023152">
    <property type="component" value="Unassembled WGS sequence"/>
</dbReference>
<proteinExistence type="predicted"/>
<feature type="non-terminal residue" evidence="2">
    <location>
        <position position="1"/>
    </location>
</feature>
<comment type="caution">
    <text evidence="2">The sequence shown here is derived from an EMBL/GenBank/DDBJ whole genome shotgun (WGS) entry which is preliminary data.</text>
</comment>
<dbReference type="EMBL" id="ASPP01034683">
    <property type="protein sequence ID" value="ETO02882.1"/>
    <property type="molecule type" value="Genomic_DNA"/>
</dbReference>